<dbReference type="InterPro" id="IPR036490">
    <property type="entry name" value="ThsB_TIR-like_sf"/>
</dbReference>
<accession>A0A0P7YSC2</accession>
<evidence type="ECO:0000313" key="3">
    <source>
        <dbReference type="EMBL" id="KPQ33505.1"/>
    </source>
</evidence>
<dbReference type="STRING" id="1666911.HLUCCA11_18435"/>
<dbReference type="Gene3D" id="3.40.50.9200">
    <property type="entry name" value="Hypothetical protein MTH538"/>
    <property type="match status" value="1"/>
</dbReference>
<dbReference type="InterPro" id="IPR015032">
    <property type="entry name" value="ThsB__TIR-like_domain"/>
</dbReference>
<comment type="caution">
    <text evidence="3">The sequence shown here is derived from an EMBL/GenBank/DDBJ whole genome shotgun (WGS) entry which is preliminary data.</text>
</comment>
<dbReference type="SUPFAM" id="SSF52206">
    <property type="entry name" value="Hypothetical protein MTH538"/>
    <property type="match status" value="1"/>
</dbReference>
<sequence length="165" mass="18498">MNSESKRKHIFISHHHADDAQVDNLTSLLSRSGYDIRNSSIRAKPANQRRLDKGLVSDETIRRLLRRKISWAGTVVVLIGQNTHSRPWVNWEIEQANKQGKRIVGVYARGGTRADIPDALEEYATTIVGWNSKRIMAAIDGTENLFQNPDGSPMQPTYTPTSGTC</sequence>
<organism evidence="3 4">
    <name type="scientific">Phormidesmis priestleyi Ana</name>
    <dbReference type="NCBI Taxonomy" id="1666911"/>
    <lineage>
        <taxon>Bacteria</taxon>
        <taxon>Bacillati</taxon>
        <taxon>Cyanobacteriota</taxon>
        <taxon>Cyanophyceae</taxon>
        <taxon>Leptolyngbyales</taxon>
        <taxon>Leptolyngbyaceae</taxon>
        <taxon>Phormidesmis</taxon>
    </lineage>
</organism>
<protein>
    <submittedName>
        <fullName evidence="3">MTH538 TIR-like domain (DUF1863)</fullName>
    </submittedName>
</protein>
<name>A0A0P7YSC2_9CYAN</name>
<proteinExistence type="predicted"/>
<dbReference type="Pfam" id="PF08937">
    <property type="entry name" value="ThsB_TIR"/>
    <property type="match status" value="1"/>
</dbReference>
<evidence type="ECO:0000313" key="4">
    <source>
        <dbReference type="Proteomes" id="UP000050465"/>
    </source>
</evidence>
<evidence type="ECO:0000259" key="2">
    <source>
        <dbReference type="Pfam" id="PF08937"/>
    </source>
</evidence>
<dbReference type="Proteomes" id="UP000050465">
    <property type="component" value="Unassembled WGS sequence"/>
</dbReference>
<dbReference type="AlphaFoldDB" id="A0A0P7YSC2"/>
<gene>
    <name evidence="3" type="ORF">HLUCCA11_18435</name>
</gene>
<feature type="domain" description="Thoeris protein ThsB TIR-like" evidence="2">
    <location>
        <begin position="11"/>
        <end position="109"/>
    </location>
</feature>
<dbReference type="EMBL" id="LJZR01000031">
    <property type="protein sequence ID" value="KPQ33505.1"/>
    <property type="molecule type" value="Genomic_DNA"/>
</dbReference>
<reference evidence="3 4" key="1">
    <citation type="submission" date="2015-09" db="EMBL/GenBank/DDBJ databases">
        <title>Identification and resolution of microdiversity through metagenomic sequencing of parallel consortia.</title>
        <authorList>
            <person name="Nelson W.C."/>
            <person name="Romine M.F."/>
            <person name="Lindemann S.R."/>
        </authorList>
    </citation>
    <scope>NUCLEOTIDE SEQUENCE [LARGE SCALE GENOMIC DNA]</scope>
    <source>
        <strain evidence="3">Ana</strain>
    </source>
</reference>
<dbReference type="PATRIC" id="fig|1666911.3.peg.1907"/>
<evidence type="ECO:0000256" key="1">
    <source>
        <dbReference type="SAM" id="MobiDB-lite"/>
    </source>
</evidence>
<feature type="region of interest" description="Disordered" evidence="1">
    <location>
        <begin position="146"/>
        <end position="165"/>
    </location>
</feature>